<organism evidence="2 3">
    <name type="scientific">Mucor plumbeus</name>
    <dbReference type="NCBI Taxonomy" id="97098"/>
    <lineage>
        <taxon>Eukaryota</taxon>
        <taxon>Fungi</taxon>
        <taxon>Fungi incertae sedis</taxon>
        <taxon>Mucoromycota</taxon>
        <taxon>Mucoromycotina</taxon>
        <taxon>Mucoromycetes</taxon>
        <taxon>Mucorales</taxon>
        <taxon>Mucorineae</taxon>
        <taxon>Mucoraceae</taxon>
        <taxon>Mucor</taxon>
    </lineage>
</organism>
<comment type="caution">
    <text evidence="2">The sequence shown here is derived from an EMBL/GenBank/DDBJ whole genome shotgun (WGS) entry which is preliminary data.</text>
</comment>
<protein>
    <submittedName>
        <fullName evidence="2">Uncharacterized protein</fullName>
    </submittedName>
</protein>
<accession>A0A8H7RM71</accession>
<dbReference type="OrthoDB" id="2289966at2759"/>
<evidence type="ECO:0000256" key="1">
    <source>
        <dbReference type="SAM" id="SignalP"/>
    </source>
</evidence>
<feature type="chain" id="PRO_5034401164" evidence="1">
    <location>
        <begin position="19"/>
        <end position="156"/>
    </location>
</feature>
<proteinExistence type="predicted"/>
<dbReference type="AlphaFoldDB" id="A0A8H7RM71"/>
<feature type="signal peptide" evidence="1">
    <location>
        <begin position="1"/>
        <end position="18"/>
    </location>
</feature>
<gene>
    <name evidence="2" type="ORF">INT46_000404</name>
</gene>
<keyword evidence="3" id="KW-1185">Reference proteome</keyword>
<evidence type="ECO:0000313" key="2">
    <source>
        <dbReference type="EMBL" id="KAG2212203.1"/>
    </source>
</evidence>
<name>A0A8H7RM71_9FUNG</name>
<reference evidence="2" key="1">
    <citation type="submission" date="2020-12" db="EMBL/GenBank/DDBJ databases">
        <title>Metabolic potential, ecology and presence of endohyphal bacteria is reflected in genomic diversity of Mucoromycotina.</title>
        <authorList>
            <person name="Muszewska A."/>
            <person name="Okrasinska A."/>
            <person name="Steczkiewicz K."/>
            <person name="Drgas O."/>
            <person name="Orlowska M."/>
            <person name="Perlinska-Lenart U."/>
            <person name="Aleksandrzak-Piekarczyk T."/>
            <person name="Szatraj K."/>
            <person name="Zielenkiewicz U."/>
            <person name="Pilsyk S."/>
            <person name="Malc E."/>
            <person name="Mieczkowski P."/>
            <person name="Kruszewska J.S."/>
            <person name="Biernat P."/>
            <person name="Pawlowska J."/>
        </authorList>
    </citation>
    <scope>NUCLEOTIDE SEQUENCE</scope>
    <source>
        <strain evidence="2">CBS 226.32</strain>
    </source>
</reference>
<dbReference type="EMBL" id="JAEPRC010000052">
    <property type="protein sequence ID" value="KAG2212203.1"/>
    <property type="molecule type" value="Genomic_DNA"/>
</dbReference>
<keyword evidence="1" id="KW-0732">Signal</keyword>
<sequence length="156" mass="16242">MKFFALTAIAAAIATVSATPAGHMNLAKRAAIATQTMIEDGNTYVQVVEGAVATTNAYTTVFKTVLATETAATYIFSYSGDDASVVARLQSALADIVSNAVPADAELMKSMSGGNNEGVLDDTGDLLNHQIDDTIEIVDDLLDDTVDIINDLTGGH</sequence>
<evidence type="ECO:0000313" key="3">
    <source>
        <dbReference type="Proteomes" id="UP000650833"/>
    </source>
</evidence>
<dbReference type="Proteomes" id="UP000650833">
    <property type="component" value="Unassembled WGS sequence"/>
</dbReference>